<dbReference type="Proteomes" id="UP000516373">
    <property type="component" value="Chromosome"/>
</dbReference>
<proteinExistence type="predicted"/>
<name>A0A7G1NKQ3_9ACTN</name>
<dbReference type="KEGG" id="stui:GCM10017668_41800"/>
<evidence type="ECO:0000313" key="1">
    <source>
        <dbReference type="EMBL" id="BCL22337.1"/>
    </source>
</evidence>
<sequence>MDCSWDRWVLTFATGMSGAAAAPGKADDAASATAPPVRSMAVAMLPAATARAETESFMWGLRIPSGSPWGVHGPPTVNGVPGW</sequence>
<evidence type="ECO:0000313" key="2">
    <source>
        <dbReference type="Proteomes" id="UP000516373"/>
    </source>
</evidence>
<protein>
    <submittedName>
        <fullName evidence="1">Uncharacterized protein</fullName>
    </submittedName>
</protein>
<organism evidence="1 2">
    <name type="scientific">Streptomyces tuirus</name>
    <dbReference type="NCBI Taxonomy" id="68278"/>
    <lineage>
        <taxon>Bacteria</taxon>
        <taxon>Bacillati</taxon>
        <taxon>Actinomycetota</taxon>
        <taxon>Actinomycetes</taxon>
        <taxon>Kitasatosporales</taxon>
        <taxon>Streptomycetaceae</taxon>
        <taxon>Streptomyces</taxon>
    </lineage>
</organism>
<dbReference type="AlphaFoldDB" id="A0A7G1NKQ3"/>
<gene>
    <name evidence="1" type="ORF">GCM10017668_41800</name>
</gene>
<accession>A0A7G1NKQ3</accession>
<reference evidence="1 2" key="1">
    <citation type="journal article" date="2014" name="Int. J. Syst. Evol. Microbiol.">
        <title>Complete genome sequence of Corynebacterium casei LMG S-19264T (=DSM 44701T), isolated from a smear-ripened cheese.</title>
        <authorList>
            <consortium name="US DOE Joint Genome Institute (JGI-PGF)"/>
            <person name="Walter F."/>
            <person name="Albersmeier A."/>
            <person name="Kalinowski J."/>
            <person name="Ruckert C."/>
        </authorList>
    </citation>
    <scope>NUCLEOTIDE SEQUENCE [LARGE SCALE GENOMIC DNA]</scope>
    <source>
        <strain evidence="1 2">JCM 4255</strain>
    </source>
</reference>
<dbReference type="EMBL" id="AP023439">
    <property type="protein sequence ID" value="BCL22337.1"/>
    <property type="molecule type" value="Genomic_DNA"/>
</dbReference>